<dbReference type="PANTHER" id="PTHR10963:SF55">
    <property type="entry name" value="GLYCOSIDE HYDROLASE FAMILY 16 PROTEIN"/>
    <property type="match status" value="1"/>
</dbReference>
<gene>
    <name evidence="5" type="ORF">QTP81_08520</name>
</gene>
<dbReference type="EMBL" id="JAUCBP010000007">
    <property type="protein sequence ID" value="MDM7860638.1"/>
    <property type="molecule type" value="Genomic_DNA"/>
</dbReference>
<evidence type="ECO:0000256" key="2">
    <source>
        <dbReference type="SAM" id="MobiDB-lite"/>
    </source>
</evidence>
<comment type="caution">
    <text evidence="5">The sequence shown here is derived from an EMBL/GenBank/DDBJ whole genome shotgun (WGS) entry which is preliminary data.</text>
</comment>
<dbReference type="InterPro" id="IPR013320">
    <property type="entry name" value="ConA-like_dom_sf"/>
</dbReference>
<dbReference type="PROSITE" id="PS51762">
    <property type="entry name" value="GH16_2"/>
    <property type="match status" value="1"/>
</dbReference>
<evidence type="ECO:0000256" key="1">
    <source>
        <dbReference type="ARBA" id="ARBA00006865"/>
    </source>
</evidence>
<proteinExistence type="inferred from homology"/>
<evidence type="ECO:0000313" key="6">
    <source>
        <dbReference type="Proteomes" id="UP001234343"/>
    </source>
</evidence>
<feature type="region of interest" description="Disordered" evidence="2">
    <location>
        <begin position="580"/>
        <end position="601"/>
    </location>
</feature>
<keyword evidence="6" id="KW-1185">Reference proteome</keyword>
<name>A0ABT7SWS3_9ALTE</name>
<protein>
    <submittedName>
        <fullName evidence="5">Family 16 glycosylhydrolase</fullName>
    </submittedName>
</protein>
<dbReference type="InterPro" id="IPR050546">
    <property type="entry name" value="Glycosyl_Hydrlase_16"/>
</dbReference>
<dbReference type="RefSeq" id="WP_289364929.1">
    <property type="nucleotide sequence ID" value="NZ_JAUCBP010000007.1"/>
</dbReference>
<dbReference type="CDD" id="cd08023">
    <property type="entry name" value="GH16_laminarinase_like"/>
    <property type="match status" value="1"/>
</dbReference>
<dbReference type="Gene3D" id="2.60.120.430">
    <property type="entry name" value="Galactose-binding lectin"/>
    <property type="match status" value="1"/>
</dbReference>
<keyword evidence="3" id="KW-0732">Signal</keyword>
<dbReference type="Pfam" id="PF00722">
    <property type="entry name" value="Glyco_hydro_16"/>
    <property type="match status" value="1"/>
</dbReference>
<dbReference type="PANTHER" id="PTHR10963">
    <property type="entry name" value="GLYCOSYL HYDROLASE-RELATED"/>
    <property type="match status" value="1"/>
</dbReference>
<reference evidence="5 6" key="1">
    <citation type="submission" date="2023-06" db="EMBL/GenBank/DDBJ databases">
        <title>Alteromonas sp. ASW11-36 isolated from intertidal sand.</title>
        <authorList>
            <person name="Li Y."/>
        </authorList>
    </citation>
    <scope>NUCLEOTIDE SEQUENCE [LARGE SCALE GENOMIC DNA]</scope>
    <source>
        <strain evidence="5 6">ASW11-36</strain>
    </source>
</reference>
<feature type="chain" id="PRO_5045487065" evidence="3">
    <location>
        <begin position="30"/>
        <end position="627"/>
    </location>
</feature>
<evidence type="ECO:0000313" key="5">
    <source>
        <dbReference type="EMBL" id="MDM7860638.1"/>
    </source>
</evidence>
<feature type="compositionally biased region" description="Pro residues" evidence="2">
    <location>
        <begin position="587"/>
        <end position="596"/>
    </location>
</feature>
<evidence type="ECO:0000259" key="4">
    <source>
        <dbReference type="PROSITE" id="PS51762"/>
    </source>
</evidence>
<feature type="domain" description="GH16" evidence="4">
    <location>
        <begin position="1"/>
        <end position="282"/>
    </location>
</feature>
<dbReference type="InterPro" id="IPR028974">
    <property type="entry name" value="TSP_type-3_rpt"/>
</dbReference>
<dbReference type="Proteomes" id="UP001234343">
    <property type="component" value="Unassembled WGS sequence"/>
</dbReference>
<dbReference type="SUPFAM" id="SSF103647">
    <property type="entry name" value="TSP type-3 repeat"/>
    <property type="match status" value="1"/>
</dbReference>
<accession>A0ABT7SWS3</accession>
<organism evidence="5 6">
    <name type="scientific">Alteromonas arenosi</name>
    <dbReference type="NCBI Taxonomy" id="3055817"/>
    <lineage>
        <taxon>Bacteria</taxon>
        <taxon>Pseudomonadati</taxon>
        <taxon>Pseudomonadota</taxon>
        <taxon>Gammaproteobacteria</taxon>
        <taxon>Alteromonadales</taxon>
        <taxon>Alteromonadaceae</taxon>
        <taxon>Alteromonas/Salinimonas group</taxon>
        <taxon>Alteromonas</taxon>
    </lineage>
</organism>
<dbReference type="SUPFAM" id="SSF49899">
    <property type="entry name" value="Concanavalin A-like lectins/glucanases"/>
    <property type="match status" value="1"/>
</dbReference>
<evidence type="ECO:0000256" key="3">
    <source>
        <dbReference type="SAM" id="SignalP"/>
    </source>
</evidence>
<feature type="signal peptide" evidence="3">
    <location>
        <begin position="1"/>
        <end position="29"/>
    </location>
</feature>
<comment type="similarity">
    <text evidence="1">Belongs to the glycosyl hydrolase 16 family.</text>
</comment>
<sequence>MRLTKFLQVTSLRNHFIIGLALMSFSANAGWELTWVDRFDGTGVNWDNWTAQTQANYNNEVQCYTDDESSAQRNYEVSDGTLKITARRMDIACPGLGGEQRTWTSGRLNSKDKAEFLYGRVEARLRFLNLEGGSWPAFWMLENRIAEQPYKGDNDFVNWPNPGAGEIDVWEWYGNSGASYITNFFNVASCGGEFRPDYPGGVTDVTEFNTYAMEWTPDSVAFYMNDTLVVQHDMSNCSQYEEPMFVLINVAMGGNLGGNIDPALNQATMEVDYVAHCTRSTANSETGCNESSPVLQDADGDGVSDSVDQCPNTPAGATVDFNGCQIQTEPLAGASAPVEPEENVISLYSDSYTNITGIDYNPDWGQATAVSEVDLAGNSVLKYEGLNYQGTDFDSNRQDVSELDFFHVDYWTYNADSLRIYLISPGPVETPYDFAVQKQSWQRYKIPLSHFVNVDLTNTFQLKVEGNGDVYLDNIYFSGESESNLAPVASLSATQNGSSISEIVPDNGTVNVAVSISDPNTTDSHTVAWQVTGVSSFSEQALSIAIEPSEITGSNVTVTVNVTDNGSPTLTAENSLNLTVQTQTPTTPAPTTPVTPTPDNDASGGSIGVLLGVLLLAVSRRRLCTLR</sequence>
<dbReference type="Gene3D" id="2.60.120.200">
    <property type="match status" value="1"/>
</dbReference>
<dbReference type="InterPro" id="IPR000757">
    <property type="entry name" value="Beta-glucanase-like"/>
</dbReference>